<dbReference type="EMBL" id="SJPH01000003">
    <property type="protein sequence ID" value="TWT46943.1"/>
    <property type="molecule type" value="Genomic_DNA"/>
</dbReference>
<dbReference type="RefSeq" id="WP_146573844.1">
    <property type="nucleotide sequence ID" value="NZ_SJPH01000003.1"/>
</dbReference>
<keyword evidence="1" id="KW-1133">Transmembrane helix</keyword>
<evidence type="ECO:0008006" key="4">
    <source>
        <dbReference type="Google" id="ProtNLM"/>
    </source>
</evidence>
<proteinExistence type="predicted"/>
<keyword evidence="1" id="KW-0472">Membrane</keyword>
<comment type="caution">
    <text evidence="2">The sequence shown here is derived from an EMBL/GenBank/DDBJ whole genome shotgun (WGS) entry which is preliminary data.</text>
</comment>
<dbReference type="AlphaFoldDB" id="A0A5C5W9I1"/>
<keyword evidence="1" id="KW-0812">Transmembrane</keyword>
<feature type="transmembrane region" description="Helical" evidence="1">
    <location>
        <begin position="20"/>
        <end position="41"/>
    </location>
</feature>
<feature type="transmembrane region" description="Helical" evidence="1">
    <location>
        <begin position="61"/>
        <end position="86"/>
    </location>
</feature>
<dbReference type="OrthoDB" id="260491at2"/>
<organism evidence="2 3">
    <name type="scientific">Botrimarina hoheduenensis</name>
    <dbReference type="NCBI Taxonomy" id="2528000"/>
    <lineage>
        <taxon>Bacteria</taxon>
        <taxon>Pseudomonadati</taxon>
        <taxon>Planctomycetota</taxon>
        <taxon>Planctomycetia</taxon>
        <taxon>Pirellulales</taxon>
        <taxon>Lacipirellulaceae</taxon>
        <taxon>Botrimarina</taxon>
    </lineage>
</organism>
<dbReference type="Proteomes" id="UP000318995">
    <property type="component" value="Unassembled WGS sequence"/>
</dbReference>
<name>A0A5C5W9I1_9BACT</name>
<accession>A0A5C5W9I1</accession>
<protein>
    <recommendedName>
        <fullName evidence="4">DUF502 domain-containing protein</fullName>
    </recommendedName>
</protein>
<evidence type="ECO:0000256" key="1">
    <source>
        <dbReference type="SAM" id="Phobius"/>
    </source>
</evidence>
<reference evidence="2 3" key="1">
    <citation type="submission" date="2019-02" db="EMBL/GenBank/DDBJ databases">
        <title>Deep-cultivation of Planctomycetes and their phenomic and genomic characterization uncovers novel biology.</title>
        <authorList>
            <person name="Wiegand S."/>
            <person name="Jogler M."/>
            <person name="Boedeker C."/>
            <person name="Pinto D."/>
            <person name="Vollmers J."/>
            <person name="Rivas-Marin E."/>
            <person name="Kohn T."/>
            <person name="Peeters S.H."/>
            <person name="Heuer A."/>
            <person name="Rast P."/>
            <person name="Oberbeckmann S."/>
            <person name="Bunk B."/>
            <person name="Jeske O."/>
            <person name="Meyerdierks A."/>
            <person name="Storesund J.E."/>
            <person name="Kallscheuer N."/>
            <person name="Luecker S."/>
            <person name="Lage O.M."/>
            <person name="Pohl T."/>
            <person name="Merkel B.J."/>
            <person name="Hornburger P."/>
            <person name="Mueller R.-W."/>
            <person name="Bruemmer F."/>
            <person name="Labrenz M."/>
            <person name="Spormann A.M."/>
            <person name="Op Den Camp H."/>
            <person name="Overmann J."/>
            <person name="Amann R."/>
            <person name="Jetten M.S.M."/>
            <person name="Mascher T."/>
            <person name="Medema M.H."/>
            <person name="Devos D.P."/>
            <person name="Kaster A.-K."/>
            <person name="Ovreas L."/>
            <person name="Rohde M."/>
            <person name="Galperin M.Y."/>
            <person name="Jogler C."/>
        </authorList>
    </citation>
    <scope>NUCLEOTIDE SEQUENCE [LARGE SCALE GENOMIC DNA]</scope>
    <source>
        <strain evidence="2 3">Pla111</strain>
    </source>
</reference>
<evidence type="ECO:0000313" key="3">
    <source>
        <dbReference type="Proteomes" id="UP000318995"/>
    </source>
</evidence>
<sequence>MRLEANQRIGFLKTTAIGGIVFLLPLVVVGALLAQAGQLVWSLVQAVQGNDHAQALLPDTAIGYAVATAVGLAAVIALCFLCGLLARRSLGRWFSDRAERYLLMLFPRYAVFKEQLTGNLGGVKAGGVLKPIRIDLGPYSQLGMEVERTAAGEVIVYLPGAPDPWSGRVAIVSAAQVEPLDADPGEFMATFEKLGRGTQAYTA</sequence>
<evidence type="ECO:0000313" key="2">
    <source>
        <dbReference type="EMBL" id="TWT46943.1"/>
    </source>
</evidence>
<keyword evidence="3" id="KW-1185">Reference proteome</keyword>
<gene>
    <name evidence="2" type="ORF">Pla111_20450</name>
</gene>